<accession>A0A251XK30</accession>
<name>A0A251XK30_CLAMM</name>
<dbReference type="AlphaFoldDB" id="A0A251XK30"/>
<dbReference type="InterPro" id="IPR041522">
    <property type="entry name" value="CdaR_GGDEF"/>
</dbReference>
<sequence length="259" mass="28174">MVDEREARWRIALLGELLEAGDSPGAGLLRRALELGWRVEGWHMGIRVVSRQDADIVGRRYELIEALAAEGLDVGVVEQGDGWAAWISFALEPDVPTAHDAARAVRRAQQRWDDDLPSDVGVGRVHRGPAGIARSLAEAADAARLAASRPQSGRFLHVDRLGLAQLLLAWTQTDTFQPAALELLAPLRRQTTGDLLATLATYLDAESSVAETASILAVHRNTVAERIQRVQRILQVDLADAETRLALHLACRTVLAAEG</sequence>
<protein>
    <submittedName>
        <fullName evidence="4">Purine catabolism regulatory protein</fullName>
    </submittedName>
</protein>
<evidence type="ECO:0000259" key="2">
    <source>
        <dbReference type="Pfam" id="PF13556"/>
    </source>
</evidence>
<gene>
    <name evidence="4" type="primary">pucR</name>
    <name evidence="4" type="ORF">CMMCAS07_02535</name>
</gene>
<dbReference type="InterPro" id="IPR042070">
    <property type="entry name" value="PucR_C-HTH_sf"/>
</dbReference>
<comment type="similarity">
    <text evidence="1">Belongs to the CdaR family.</text>
</comment>
<evidence type="ECO:0000259" key="3">
    <source>
        <dbReference type="Pfam" id="PF17853"/>
    </source>
</evidence>
<dbReference type="InterPro" id="IPR051448">
    <property type="entry name" value="CdaR-like_regulators"/>
</dbReference>
<dbReference type="Proteomes" id="UP000195062">
    <property type="component" value="Unassembled WGS sequence"/>
</dbReference>
<evidence type="ECO:0000313" key="5">
    <source>
        <dbReference type="Proteomes" id="UP000195062"/>
    </source>
</evidence>
<proteinExistence type="inferred from homology"/>
<comment type="caution">
    <text evidence="4">The sequence shown here is derived from an EMBL/GenBank/DDBJ whole genome shotgun (WGS) entry which is preliminary data.</text>
</comment>
<feature type="domain" description="CdaR GGDEF-like" evidence="3">
    <location>
        <begin position="21"/>
        <end position="145"/>
    </location>
</feature>
<dbReference type="PANTHER" id="PTHR33744:SF1">
    <property type="entry name" value="DNA-BINDING TRANSCRIPTIONAL ACTIVATOR ADER"/>
    <property type="match status" value="1"/>
</dbReference>
<evidence type="ECO:0000256" key="1">
    <source>
        <dbReference type="ARBA" id="ARBA00006754"/>
    </source>
</evidence>
<reference evidence="4 5" key="1">
    <citation type="submission" date="2016-08" db="EMBL/GenBank/DDBJ databases">
        <title>Genome sequence of Clavibacter michiganensis subsp. michiganensis strain CASJ007.</title>
        <authorList>
            <person name="Thapa S.P."/>
            <person name="Coaker G."/>
        </authorList>
    </citation>
    <scope>NUCLEOTIDE SEQUENCE [LARGE SCALE GENOMIC DNA]</scope>
    <source>
        <strain evidence="4">CASJ007</strain>
    </source>
</reference>
<dbReference type="InterPro" id="IPR025736">
    <property type="entry name" value="PucR_C-HTH_dom"/>
</dbReference>
<dbReference type="PANTHER" id="PTHR33744">
    <property type="entry name" value="CARBOHYDRATE DIACID REGULATOR"/>
    <property type="match status" value="1"/>
</dbReference>
<feature type="domain" description="PucR C-terminal helix-turn-helix" evidence="2">
    <location>
        <begin position="195"/>
        <end position="252"/>
    </location>
</feature>
<dbReference type="EMBL" id="MDHH01000001">
    <property type="protein sequence ID" value="OUE03796.1"/>
    <property type="molecule type" value="Genomic_DNA"/>
</dbReference>
<keyword evidence="5" id="KW-1185">Reference proteome</keyword>
<dbReference type="Pfam" id="PF17853">
    <property type="entry name" value="GGDEF_2"/>
    <property type="match status" value="1"/>
</dbReference>
<dbReference type="Pfam" id="PF13556">
    <property type="entry name" value="HTH_30"/>
    <property type="match status" value="1"/>
</dbReference>
<evidence type="ECO:0000313" key="4">
    <source>
        <dbReference type="EMBL" id="OUE03796.1"/>
    </source>
</evidence>
<dbReference type="Gene3D" id="1.10.10.2840">
    <property type="entry name" value="PucR C-terminal helix-turn-helix domain"/>
    <property type="match status" value="1"/>
</dbReference>
<organism evidence="4 5">
    <name type="scientific">Clavibacter michiganensis subsp. michiganensis</name>
    <dbReference type="NCBI Taxonomy" id="33013"/>
    <lineage>
        <taxon>Bacteria</taxon>
        <taxon>Bacillati</taxon>
        <taxon>Actinomycetota</taxon>
        <taxon>Actinomycetes</taxon>
        <taxon>Micrococcales</taxon>
        <taxon>Microbacteriaceae</taxon>
        <taxon>Clavibacter</taxon>
    </lineage>
</organism>